<evidence type="ECO:0000256" key="3">
    <source>
        <dbReference type="ARBA" id="ARBA00022722"/>
    </source>
</evidence>
<dbReference type="eggNOG" id="COG1343">
    <property type="taxonomic scope" value="Bacteria"/>
</dbReference>
<evidence type="ECO:0000256" key="5">
    <source>
        <dbReference type="ARBA" id="ARBA00022759"/>
    </source>
</evidence>
<evidence type="ECO:0000256" key="6">
    <source>
        <dbReference type="ARBA" id="ARBA00022801"/>
    </source>
</evidence>
<dbReference type="AlphaFoldDB" id="D7CN21"/>
<dbReference type="GO" id="GO:0004521">
    <property type="term" value="F:RNA endonuclease activity"/>
    <property type="evidence" value="ECO:0007669"/>
    <property type="project" value="InterPro"/>
</dbReference>
<evidence type="ECO:0000313" key="10">
    <source>
        <dbReference type="EMBL" id="ADI02106.1"/>
    </source>
</evidence>
<dbReference type="InterPro" id="IPR019199">
    <property type="entry name" value="Virulence_VapD/CRISPR_Cas2"/>
</dbReference>
<reference evidence="11" key="1">
    <citation type="journal article" date="2010" name="Stand. Genomic Sci.">
        <title>Complete genome sequence of Syntrophothermus lipocalidus type strain (TGB-C1T).</title>
        <authorList>
            <consortium name="US DOE Joint Genome Institute (JGI-PGF)"/>
            <person name="Djao O."/>
            <person name="Zhang X."/>
            <person name="Lucas S."/>
            <person name="Lapidus A."/>
            <person name="Glavina Del Rio T."/>
            <person name="Nolan M."/>
            <person name="Tice H."/>
            <person name="Cheng J."/>
            <person name="Han C."/>
            <person name="Tapia R."/>
            <person name="Goodwin L."/>
            <person name="Pitluck S."/>
            <person name="Liolios K."/>
            <person name="Ivanova N."/>
            <person name="Mavromatis K."/>
            <person name="Mikhailova N."/>
            <person name="Ovchinnikova G."/>
            <person name="Pati A."/>
            <person name="Brambilla E."/>
            <person name="Chen A."/>
            <person name="Palaniappan K."/>
            <person name="Land M."/>
            <person name="Hauser L."/>
            <person name="Chang Y."/>
            <person name="Jeffries C."/>
            <person name="Rohde M."/>
            <person name="Sikorski J."/>
            <person name="Spring S."/>
            <person name="Goker M."/>
            <person name="Detter J."/>
            <person name="Woyke T."/>
            <person name="Bristow J."/>
            <person name="Eisen J."/>
            <person name="Markowitz V."/>
            <person name="Hugenholtz P."/>
            <person name="Kyrpides N."/>
            <person name="Klenk H."/>
        </authorList>
    </citation>
    <scope>NUCLEOTIDE SEQUENCE [LARGE SCALE GENOMIC DNA]</scope>
    <source>
        <strain evidence="11">DSM 12680 / TGB-C1</strain>
    </source>
</reference>
<evidence type="ECO:0000256" key="4">
    <source>
        <dbReference type="ARBA" id="ARBA00022723"/>
    </source>
</evidence>
<evidence type="ECO:0000256" key="9">
    <source>
        <dbReference type="HAMAP-Rule" id="MF_01471"/>
    </source>
</evidence>
<dbReference type="SUPFAM" id="SSF143430">
    <property type="entry name" value="TTP0101/SSO1404-like"/>
    <property type="match status" value="1"/>
</dbReference>
<dbReference type="NCBIfam" id="TIGR01573">
    <property type="entry name" value="cas2"/>
    <property type="match status" value="1"/>
</dbReference>
<dbReference type="OrthoDB" id="279819at2"/>
<comment type="subunit">
    <text evidence="9">Homodimer, forms a heterotetramer with a Cas1 homodimer.</text>
</comment>
<comment type="cofactor">
    <cofactor evidence="1 9">
        <name>Mg(2+)</name>
        <dbReference type="ChEBI" id="CHEBI:18420"/>
    </cofactor>
</comment>
<reference evidence="10 11" key="2">
    <citation type="journal article" date="2010" name="Stand. Genomic Sci.">
        <title>Complete genome sequence of Syntrophothermus lipocalidus type strain (TGB-C1).</title>
        <authorList>
            <person name="Djao O.D."/>
            <person name="Zhang X."/>
            <person name="Lucas S."/>
            <person name="Lapidus A."/>
            <person name="Del Rio T.G."/>
            <person name="Nolan M."/>
            <person name="Tice H."/>
            <person name="Cheng J.F."/>
            <person name="Han C."/>
            <person name="Tapia R."/>
            <person name="Goodwin L."/>
            <person name="Pitluck S."/>
            <person name="Liolios K."/>
            <person name="Ivanova N."/>
            <person name="Mavromatis K."/>
            <person name="Mikhailova N."/>
            <person name="Ovchinnikova G."/>
            <person name="Pati A."/>
            <person name="Brambilla E."/>
            <person name="Chen A."/>
            <person name="Palaniappan K."/>
            <person name="Land M."/>
            <person name="Hauser L."/>
            <person name="Chang Y.J."/>
            <person name="Jeffries C.D."/>
            <person name="Rohde M."/>
            <person name="Sikorski J."/>
            <person name="Spring S."/>
            <person name="Goker M."/>
            <person name="Detter J.C."/>
            <person name="Woyke T."/>
            <person name="Bristow J."/>
            <person name="Eisen J.A."/>
            <person name="Markowitz V."/>
            <person name="Hugenholtz P."/>
            <person name="Kyrpides N.C."/>
            <person name="Klenk H.P."/>
        </authorList>
    </citation>
    <scope>NUCLEOTIDE SEQUENCE [LARGE SCALE GENOMIC DNA]</scope>
    <source>
        <strain evidence="11">DSM 12680 / TGB-C1</strain>
    </source>
</reference>
<gene>
    <name evidence="9" type="primary">cas2</name>
    <name evidence="10" type="ordered locus">Slip_1343</name>
</gene>
<accession>D7CN21</accession>
<dbReference type="CDD" id="cd09725">
    <property type="entry name" value="Cas2_I_II_III"/>
    <property type="match status" value="1"/>
</dbReference>
<dbReference type="RefSeq" id="WP_013175508.1">
    <property type="nucleotide sequence ID" value="NC_014220.1"/>
</dbReference>
<evidence type="ECO:0000313" key="11">
    <source>
        <dbReference type="Proteomes" id="UP000000378"/>
    </source>
</evidence>
<keyword evidence="8 9" id="KW-0051">Antiviral defense</keyword>
<keyword evidence="6 9" id="KW-0378">Hydrolase</keyword>
<sequence>MYVVIVYDVEQERVAKVCQYLRRFLHWVQNSVFEGEVTEAQLERIKQGLHKLVDEEYDSIYIYCLPHEKYLKKQVLGIEKAPIAQILD</sequence>
<dbReference type="Pfam" id="PF09827">
    <property type="entry name" value="CRISPR_Cas2"/>
    <property type="match status" value="1"/>
</dbReference>
<dbReference type="GO" id="GO:0043571">
    <property type="term" value="P:maintenance of CRISPR repeat elements"/>
    <property type="evidence" value="ECO:0007669"/>
    <property type="project" value="UniProtKB-UniRule"/>
</dbReference>
<keyword evidence="11" id="KW-1185">Reference proteome</keyword>
<dbReference type="Gene3D" id="3.30.70.240">
    <property type="match status" value="1"/>
</dbReference>
<evidence type="ECO:0000256" key="1">
    <source>
        <dbReference type="ARBA" id="ARBA00001946"/>
    </source>
</evidence>
<protein>
    <recommendedName>
        <fullName evidence="9">CRISPR-associated endoribonuclease Cas2</fullName>
        <ecNumber evidence="9">3.1.-.-</ecNumber>
    </recommendedName>
</protein>
<name>D7CN21_SYNLT</name>
<dbReference type="PANTHER" id="PTHR34405">
    <property type="entry name" value="CRISPR-ASSOCIATED ENDORIBONUCLEASE CAS2"/>
    <property type="match status" value="1"/>
</dbReference>
<dbReference type="HAMAP" id="MF_01471">
    <property type="entry name" value="Cas2"/>
    <property type="match status" value="1"/>
</dbReference>
<keyword evidence="7 9" id="KW-0460">Magnesium</keyword>
<keyword evidence="4 9" id="KW-0479">Metal-binding</keyword>
<dbReference type="InterPro" id="IPR021127">
    <property type="entry name" value="CRISPR_associated_Cas2"/>
</dbReference>
<comment type="similarity">
    <text evidence="2 9">Belongs to the CRISPR-associated endoribonuclease Cas2 protein family.</text>
</comment>
<comment type="function">
    <text evidence="9">CRISPR (clustered regularly interspaced short palindromic repeat), is an adaptive immune system that provides protection against mobile genetic elements (viruses, transposable elements and conjugative plasmids). CRISPR clusters contain sequences complementary to antecedent mobile elements and target invading nucleic acids. CRISPR clusters are transcribed and processed into CRISPR RNA (crRNA). Functions as a ssRNA-specific endoribonuclease. Involved in the integration of spacer DNA into the CRISPR cassette.</text>
</comment>
<dbReference type="KEGG" id="slp:Slip_1343"/>
<dbReference type="PANTHER" id="PTHR34405:SF1">
    <property type="entry name" value="CRISPR-ASSOCIATED ENDORIBONUCLEASE CAS2"/>
    <property type="match status" value="1"/>
</dbReference>
<dbReference type="GO" id="GO:0046872">
    <property type="term" value="F:metal ion binding"/>
    <property type="evidence" value="ECO:0007669"/>
    <property type="project" value="UniProtKB-UniRule"/>
</dbReference>
<dbReference type="GO" id="GO:0051607">
    <property type="term" value="P:defense response to virus"/>
    <property type="evidence" value="ECO:0007669"/>
    <property type="project" value="UniProtKB-UniRule"/>
</dbReference>
<dbReference type="GO" id="GO:0016787">
    <property type="term" value="F:hydrolase activity"/>
    <property type="evidence" value="ECO:0007669"/>
    <property type="project" value="UniProtKB-KW"/>
</dbReference>
<dbReference type="EMBL" id="CP002048">
    <property type="protein sequence ID" value="ADI02106.1"/>
    <property type="molecule type" value="Genomic_DNA"/>
</dbReference>
<organism evidence="10 11">
    <name type="scientific">Syntrophothermus lipocalidus (strain DSM 12680 / TGB-C1)</name>
    <dbReference type="NCBI Taxonomy" id="643648"/>
    <lineage>
        <taxon>Bacteria</taxon>
        <taxon>Bacillati</taxon>
        <taxon>Bacillota</taxon>
        <taxon>Clostridia</taxon>
        <taxon>Eubacteriales</taxon>
        <taxon>Syntrophomonadaceae</taxon>
        <taxon>Syntrophothermus</taxon>
    </lineage>
</organism>
<evidence type="ECO:0000256" key="8">
    <source>
        <dbReference type="ARBA" id="ARBA00023118"/>
    </source>
</evidence>
<dbReference type="Proteomes" id="UP000000378">
    <property type="component" value="Chromosome"/>
</dbReference>
<feature type="binding site" evidence="9">
    <location>
        <position position="8"/>
    </location>
    <ligand>
        <name>Mg(2+)</name>
        <dbReference type="ChEBI" id="CHEBI:18420"/>
        <note>catalytic</note>
    </ligand>
</feature>
<evidence type="ECO:0000256" key="7">
    <source>
        <dbReference type="ARBA" id="ARBA00022842"/>
    </source>
</evidence>
<keyword evidence="3 9" id="KW-0540">Nuclease</keyword>
<dbReference type="HOGENOM" id="CLU_161124_0_1_9"/>
<dbReference type="EC" id="3.1.-.-" evidence="9"/>
<keyword evidence="5 9" id="KW-0255">Endonuclease</keyword>
<dbReference type="STRING" id="643648.Slip_1343"/>
<evidence type="ECO:0000256" key="2">
    <source>
        <dbReference type="ARBA" id="ARBA00009959"/>
    </source>
</evidence>
<proteinExistence type="inferred from homology"/>